<feature type="transmembrane region" description="Helical" evidence="1">
    <location>
        <begin position="89"/>
        <end position="112"/>
    </location>
</feature>
<reference evidence="2" key="2">
    <citation type="submission" date="2021-04" db="EMBL/GenBank/DDBJ databases">
        <authorList>
            <person name="Gilroy R."/>
        </authorList>
    </citation>
    <scope>NUCLEOTIDE SEQUENCE</scope>
    <source>
        <strain evidence="2">ChiW19-954</strain>
    </source>
</reference>
<keyword evidence="1" id="KW-1133">Transmembrane helix</keyword>
<comment type="caution">
    <text evidence="2">The sequence shown here is derived from an EMBL/GenBank/DDBJ whole genome shotgun (WGS) entry which is preliminary data.</text>
</comment>
<organism evidence="2 3">
    <name type="scientific">Candidatus Mediterraneibacter faecipullorum</name>
    <dbReference type="NCBI Taxonomy" id="2838670"/>
    <lineage>
        <taxon>Bacteria</taxon>
        <taxon>Bacillati</taxon>
        <taxon>Bacillota</taxon>
        <taxon>Clostridia</taxon>
        <taxon>Lachnospirales</taxon>
        <taxon>Lachnospiraceae</taxon>
        <taxon>Mediterraneibacter</taxon>
    </lineage>
</organism>
<keyword evidence="1" id="KW-0812">Transmembrane</keyword>
<feature type="transmembrane region" description="Helical" evidence="1">
    <location>
        <begin position="135"/>
        <end position="160"/>
    </location>
</feature>
<accession>A0A9D2NMY2</accession>
<dbReference type="PROSITE" id="PS51257">
    <property type="entry name" value="PROKAR_LIPOPROTEIN"/>
    <property type="match status" value="1"/>
</dbReference>
<gene>
    <name evidence="2" type="ORF">H9758_06455</name>
</gene>
<evidence type="ECO:0000313" key="3">
    <source>
        <dbReference type="Proteomes" id="UP000823890"/>
    </source>
</evidence>
<reference evidence="2" key="1">
    <citation type="journal article" date="2021" name="PeerJ">
        <title>Extensive microbial diversity within the chicken gut microbiome revealed by metagenomics and culture.</title>
        <authorList>
            <person name="Gilroy R."/>
            <person name="Ravi A."/>
            <person name="Getino M."/>
            <person name="Pursley I."/>
            <person name="Horton D.L."/>
            <person name="Alikhan N.F."/>
            <person name="Baker D."/>
            <person name="Gharbi K."/>
            <person name="Hall N."/>
            <person name="Watson M."/>
            <person name="Adriaenssens E.M."/>
            <person name="Foster-Nyarko E."/>
            <person name="Jarju S."/>
            <person name="Secka A."/>
            <person name="Antonio M."/>
            <person name="Oren A."/>
            <person name="Chaudhuri R.R."/>
            <person name="La Ragione R."/>
            <person name="Hildebrand F."/>
            <person name="Pallen M.J."/>
        </authorList>
    </citation>
    <scope>NUCLEOTIDE SEQUENCE</scope>
    <source>
        <strain evidence="2">ChiW19-954</strain>
    </source>
</reference>
<name>A0A9D2NMY2_9FIRM</name>
<feature type="transmembrane region" description="Helical" evidence="1">
    <location>
        <begin position="64"/>
        <end position="82"/>
    </location>
</feature>
<evidence type="ECO:0000313" key="2">
    <source>
        <dbReference type="EMBL" id="HJC34223.1"/>
    </source>
</evidence>
<dbReference type="AlphaFoldDB" id="A0A9D2NMY2"/>
<proteinExistence type="predicted"/>
<dbReference type="EMBL" id="DWWO01000080">
    <property type="protein sequence ID" value="HJC34223.1"/>
    <property type="molecule type" value="Genomic_DNA"/>
</dbReference>
<feature type="transmembrane region" description="Helical" evidence="1">
    <location>
        <begin position="7"/>
        <end position="26"/>
    </location>
</feature>
<evidence type="ECO:0000256" key="1">
    <source>
        <dbReference type="SAM" id="Phobius"/>
    </source>
</evidence>
<dbReference type="Proteomes" id="UP000823890">
    <property type="component" value="Unassembled WGS sequence"/>
</dbReference>
<keyword evidence="1" id="KW-0472">Membrane</keyword>
<sequence length="300" mass="33100">MKKYLKYVIAVITAGSCGIWFLPVIVTGEQQLSLLEFMKVSFGFYASTGDTELIYGCIREQFHVFARVIAVFGGVILLEVLLTVALPGVLSYVTSLVGSILNWCAIAAFLWISDSGFDEVENALETVSIDTPVNISFQMLLIFMGVYGIVFVLSLLGIVLCKSSKAKSLETDLTEKMDFAETGFDRKTDADTDPTTVADIWTDAMPATEDQEQVINPAECLEKIYFELSGTGVIVVKGGAKDPAAILEYEVESGEYHIRPLKSMCVFLESGQPFGKGRDYSLTRKTKLYIQEKENMFTLA</sequence>
<protein>
    <submittedName>
        <fullName evidence="2">Uncharacterized protein</fullName>
    </submittedName>
</protein>